<dbReference type="AlphaFoldDB" id="A0A7L2YZ26"/>
<evidence type="ECO:0000256" key="2">
    <source>
        <dbReference type="ARBA" id="ARBA00004633"/>
    </source>
</evidence>
<organism evidence="12 13">
    <name type="scientific">Jacana jacana</name>
    <name type="common">Wattled jacana</name>
    <name type="synonym">Parra jacana</name>
    <dbReference type="NCBI Taxonomy" id="54508"/>
    <lineage>
        <taxon>Eukaryota</taxon>
        <taxon>Metazoa</taxon>
        <taxon>Chordata</taxon>
        <taxon>Craniata</taxon>
        <taxon>Vertebrata</taxon>
        <taxon>Euteleostomi</taxon>
        <taxon>Archelosauria</taxon>
        <taxon>Archosauria</taxon>
        <taxon>Dinosauria</taxon>
        <taxon>Saurischia</taxon>
        <taxon>Theropoda</taxon>
        <taxon>Coelurosauria</taxon>
        <taxon>Aves</taxon>
        <taxon>Neognathae</taxon>
        <taxon>Neoaves</taxon>
        <taxon>Charadriiformes</taxon>
        <taxon>Jacanidae</taxon>
        <taxon>Jacana</taxon>
    </lineage>
</organism>
<keyword evidence="6" id="KW-0967">Endosome</keyword>
<dbReference type="PANTHER" id="PTHR22761">
    <property type="entry name" value="CHARGED MULTIVESICULAR BODY PROTEIN"/>
    <property type="match status" value="1"/>
</dbReference>
<feature type="region of interest" description="Disordered" evidence="11">
    <location>
        <begin position="133"/>
        <end position="166"/>
    </location>
</feature>
<evidence type="ECO:0000256" key="9">
    <source>
        <dbReference type="ARBA" id="ARBA00023136"/>
    </source>
</evidence>
<evidence type="ECO:0000313" key="12">
    <source>
        <dbReference type="EMBL" id="NXS99574.1"/>
    </source>
</evidence>
<protein>
    <submittedName>
        <fullName evidence="12">CHM4B protein</fullName>
    </submittedName>
</protein>
<comment type="subcellular location">
    <subcellularLocation>
        <location evidence="1">Cytoplasm</location>
        <location evidence="1">Cytosol</location>
    </subcellularLocation>
    <subcellularLocation>
        <location evidence="2">Late endosome membrane</location>
        <topology evidence="2">Peripheral membrane protein</topology>
    </subcellularLocation>
</comment>
<evidence type="ECO:0000256" key="1">
    <source>
        <dbReference type="ARBA" id="ARBA00004514"/>
    </source>
</evidence>
<dbReference type="InterPro" id="IPR005024">
    <property type="entry name" value="Snf7_fam"/>
</dbReference>
<dbReference type="Proteomes" id="UP000550086">
    <property type="component" value="Unassembled WGS sequence"/>
</dbReference>
<dbReference type="OrthoDB" id="5592979at2759"/>
<dbReference type="GO" id="GO:0000815">
    <property type="term" value="C:ESCRT III complex"/>
    <property type="evidence" value="ECO:0007669"/>
    <property type="project" value="TreeGrafter"/>
</dbReference>
<dbReference type="Pfam" id="PF03357">
    <property type="entry name" value="Snf7"/>
    <property type="match status" value="1"/>
</dbReference>
<keyword evidence="5" id="KW-0963">Cytoplasm</keyword>
<evidence type="ECO:0000256" key="4">
    <source>
        <dbReference type="ARBA" id="ARBA00022448"/>
    </source>
</evidence>
<evidence type="ECO:0000256" key="10">
    <source>
        <dbReference type="SAM" id="Coils"/>
    </source>
</evidence>
<dbReference type="Gene3D" id="1.10.287.1060">
    <property type="entry name" value="ESAT-6-like"/>
    <property type="match status" value="1"/>
</dbReference>
<keyword evidence="4" id="KW-0813">Transport</keyword>
<dbReference type="GO" id="GO:0006900">
    <property type="term" value="P:vesicle budding from membrane"/>
    <property type="evidence" value="ECO:0007669"/>
    <property type="project" value="TreeGrafter"/>
</dbReference>
<gene>
    <name evidence="12" type="primary">Chmp4b</name>
    <name evidence="12" type="ORF">JACJAC_R07860</name>
</gene>
<keyword evidence="13" id="KW-1185">Reference proteome</keyword>
<dbReference type="PANTHER" id="PTHR22761:SF4">
    <property type="entry name" value="CHARGED MULTIVESICULAR BODY PROTEIN 4B"/>
    <property type="match status" value="1"/>
</dbReference>
<evidence type="ECO:0000256" key="6">
    <source>
        <dbReference type="ARBA" id="ARBA00022753"/>
    </source>
</evidence>
<feature type="non-terminal residue" evidence="12">
    <location>
        <position position="166"/>
    </location>
</feature>
<dbReference type="GO" id="GO:0031902">
    <property type="term" value="C:late endosome membrane"/>
    <property type="evidence" value="ECO:0007669"/>
    <property type="project" value="UniProtKB-SubCell"/>
</dbReference>
<dbReference type="GO" id="GO:0005829">
    <property type="term" value="C:cytosol"/>
    <property type="evidence" value="ECO:0007669"/>
    <property type="project" value="UniProtKB-SubCell"/>
</dbReference>
<evidence type="ECO:0000313" key="13">
    <source>
        <dbReference type="Proteomes" id="UP000550086"/>
    </source>
</evidence>
<dbReference type="GO" id="GO:0009898">
    <property type="term" value="C:cytoplasmic side of plasma membrane"/>
    <property type="evidence" value="ECO:0007669"/>
    <property type="project" value="TreeGrafter"/>
</dbReference>
<dbReference type="GO" id="GO:0005771">
    <property type="term" value="C:multivesicular body"/>
    <property type="evidence" value="ECO:0007669"/>
    <property type="project" value="TreeGrafter"/>
</dbReference>
<comment type="caution">
    <text evidence="12">The sequence shown here is derived from an EMBL/GenBank/DDBJ whole genome shotgun (WGS) entry which is preliminary data.</text>
</comment>
<feature type="compositionally biased region" description="Polar residues" evidence="11">
    <location>
        <begin position="133"/>
        <end position="142"/>
    </location>
</feature>
<dbReference type="GO" id="GO:0032511">
    <property type="term" value="P:late endosome to vacuole transport via multivesicular body sorting pathway"/>
    <property type="evidence" value="ECO:0007669"/>
    <property type="project" value="TreeGrafter"/>
</dbReference>
<keyword evidence="7" id="KW-0653">Protein transport</keyword>
<proteinExistence type="inferred from homology"/>
<keyword evidence="8 10" id="KW-0175">Coiled coil</keyword>
<dbReference type="EMBL" id="VZTM01029244">
    <property type="protein sequence ID" value="NXS99574.1"/>
    <property type="molecule type" value="Genomic_DNA"/>
</dbReference>
<accession>A0A7L2YZ26</accession>
<feature type="coiled-coil region" evidence="10">
    <location>
        <begin position="26"/>
        <end position="85"/>
    </location>
</feature>
<reference evidence="12 13" key="1">
    <citation type="submission" date="2019-09" db="EMBL/GenBank/DDBJ databases">
        <title>Bird 10,000 Genomes (B10K) Project - Family phase.</title>
        <authorList>
            <person name="Zhang G."/>
        </authorList>
    </citation>
    <scope>NUCLEOTIDE SEQUENCE [LARGE SCALE GENOMIC DNA]</scope>
    <source>
        <strain evidence="12">B10K-DU-002-59</strain>
        <tissue evidence="12">Muscle</tissue>
    </source>
</reference>
<feature type="non-terminal residue" evidence="12">
    <location>
        <position position="1"/>
    </location>
</feature>
<evidence type="ECO:0000256" key="7">
    <source>
        <dbReference type="ARBA" id="ARBA00022927"/>
    </source>
</evidence>
<keyword evidence="9" id="KW-0472">Membrane</keyword>
<dbReference type="GO" id="GO:0015031">
    <property type="term" value="P:protein transport"/>
    <property type="evidence" value="ECO:0007669"/>
    <property type="project" value="UniProtKB-KW"/>
</dbReference>
<evidence type="ECO:0000256" key="11">
    <source>
        <dbReference type="SAM" id="MobiDB-lite"/>
    </source>
</evidence>
<evidence type="ECO:0000256" key="3">
    <source>
        <dbReference type="ARBA" id="ARBA00006190"/>
    </source>
</evidence>
<sequence length="166" mass="18881">AALQALKRKKRYEKQLAQIDGTLSTIEFQREALENANTNTEVLKNMGFAAKAMKAAHDNMDIDKVDELMQDIAEQQELADEISTAISKPVGFGEEFDEVCFKFAAVYIIKSLNHYHRILESLCPTLQRSPLHQIPQHSSSTLKHTKKKEEEEDDDMKELEAWAGTM</sequence>
<evidence type="ECO:0000256" key="5">
    <source>
        <dbReference type="ARBA" id="ARBA00022490"/>
    </source>
</evidence>
<comment type="similarity">
    <text evidence="3">Belongs to the SNF7 family.</text>
</comment>
<evidence type="ECO:0000256" key="8">
    <source>
        <dbReference type="ARBA" id="ARBA00023054"/>
    </source>
</evidence>
<name>A0A7L2YZ26_JACJC</name>